<dbReference type="InterPro" id="IPR003850">
    <property type="entry name" value="PurS"/>
</dbReference>
<evidence type="ECO:0000256" key="3">
    <source>
        <dbReference type="ARBA" id="ARBA00022741"/>
    </source>
</evidence>
<evidence type="ECO:0000256" key="1">
    <source>
        <dbReference type="ARBA" id="ARBA00022490"/>
    </source>
</evidence>
<dbReference type="Gene3D" id="3.30.1280.10">
    <property type="entry name" value="Phosphoribosylformylglycinamidine synthase subunit PurS"/>
    <property type="match status" value="1"/>
</dbReference>
<keyword evidence="8" id="KW-1185">Reference proteome</keyword>
<keyword evidence="3 6" id="KW-0547">Nucleotide-binding</keyword>
<dbReference type="EMBL" id="AP012050">
    <property type="protein sequence ID" value="BAM46562.1"/>
    <property type="molecule type" value="Genomic_DNA"/>
</dbReference>
<dbReference type="NCBIfam" id="TIGR00302">
    <property type="entry name" value="phosphoribosylformylglycinamidine synthase subunit PurS"/>
    <property type="match status" value="1"/>
</dbReference>
<keyword evidence="1 6" id="KW-0963">Cytoplasm</keyword>
<comment type="subcellular location">
    <subcellularLocation>
        <location evidence="6">Cytoplasm</location>
    </subcellularLocation>
</comment>
<evidence type="ECO:0000256" key="5">
    <source>
        <dbReference type="ARBA" id="ARBA00022840"/>
    </source>
</evidence>
<protein>
    <recommendedName>
        <fullName evidence="6">Phosphoribosylformylglycinamidine synthase subunit PurS</fullName>
        <shortName evidence="6">FGAM synthase</shortName>
        <ecNumber evidence="6">6.3.5.3</ecNumber>
    </recommendedName>
    <alternativeName>
        <fullName evidence="6">Formylglycinamide ribonucleotide amidotransferase subunit III</fullName>
        <shortName evidence="6">FGAR amidotransferase III</shortName>
        <shortName evidence="6">FGAR-AT III</shortName>
    </alternativeName>
    <alternativeName>
        <fullName evidence="6">Phosphoribosylformylglycinamidine synthase subunit III</fullName>
    </alternativeName>
</protein>
<dbReference type="PANTHER" id="PTHR34696">
    <property type="entry name" value="PHOSPHORIBOSYLFORMYLGLYCINAMIDINE SYNTHASE SUBUNIT PURS"/>
    <property type="match status" value="1"/>
</dbReference>
<sequence length="83" mass="9420">MIKAVVEIRLKPGVLDAQGKAIEGVLDQYDVEGIEQVRVGKLVELRFATDKDIEAQVETLCEKLLVNHEMEDYHYTIEECGDE</sequence>
<dbReference type="Pfam" id="PF02700">
    <property type="entry name" value="PurS"/>
    <property type="match status" value="1"/>
</dbReference>
<dbReference type="HAMAP" id="MF_01926">
    <property type="entry name" value="PurS"/>
    <property type="match status" value="1"/>
</dbReference>
<dbReference type="Proteomes" id="UP000006294">
    <property type="component" value="Chromosome"/>
</dbReference>
<dbReference type="GO" id="GO:0005524">
    <property type="term" value="F:ATP binding"/>
    <property type="evidence" value="ECO:0007669"/>
    <property type="project" value="UniProtKB-UniRule"/>
</dbReference>
<dbReference type="EC" id="6.3.5.3" evidence="6"/>
<keyword evidence="5 6" id="KW-0067">ATP-binding</keyword>
<evidence type="ECO:0000256" key="6">
    <source>
        <dbReference type="HAMAP-Rule" id="MF_01926"/>
    </source>
</evidence>
<proteinExistence type="inferred from homology"/>
<comment type="subunit">
    <text evidence="6">Part of the FGAM synthase complex composed of 1 PurL, 1 PurQ and 2 PurS subunits.</text>
</comment>
<dbReference type="PANTHER" id="PTHR34696:SF1">
    <property type="entry name" value="PHOSPHORIBOSYLFORMYLGLYCINAMIDINE SYNTHASE SUBUNIT PURS"/>
    <property type="match status" value="1"/>
</dbReference>
<dbReference type="NCBIfam" id="NF004630">
    <property type="entry name" value="PRK05974.1"/>
    <property type="match status" value="1"/>
</dbReference>
<dbReference type="HOGENOM" id="CLU_164833_3_0_9"/>
<dbReference type="GO" id="GO:0006189">
    <property type="term" value="P:'de novo' IMP biosynthetic process"/>
    <property type="evidence" value="ECO:0007669"/>
    <property type="project" value="UniProtKB-UniRule"/>
</dbReference>
<evidence type="ECO:0000256" key="2">
    <source>
        <dbReference type="ARBA" id="ARBA00022598"/>
    </source>
</evidence>
<comment type="pathway">
    <text evidence="6">Purine metabolism; IMP biosynthesis via de novo pathway; 5-amino-1-(5-phospho-D-ribosyl)imidazole from N(2)-formyl-N(1)-(5-phospho-D-ribosyl)glycinamide: step 1/2.</text>
</comment>
<dbReference type="RefSeq" id="WP_015009168.1">
    <property type="nucleotide sequence ID" value="NC_018704.1"/>
</dbReference>
<dbReference type="AlphaFoldDB" id="K0J046"/>
<gene>
    <name evidence="6 7" type="primary">purS</name>
    <name evidence="7" type="ordered locus">AXY_04300</name>
</gene>
<accession>K0J046</accession>
<evidence type="ECO:0000256" key="4">
    <source>
        <dbReference type="ARBA" id="ARBA00022755"/>
    </source>
</evidence>
<organism evidence="7 8">
    <name type="scientific">Amphibacillus xylanus (strain ATCC 51415 / DSM 6626 / JCM 7361 / LMG 17667 / NBRC 15112 / Ep01)</name>
    <dbReference type="NCBI Taxonomy" id="698758"/>
    <lineage>
        <taxon>Bacteria</taxon>
        <taxon>Bacillati</taxon>
        <taxon>Bacillota</taxon>
        <taxon>Bacilli</taxon>
        <taxon>Bacillales</taxon>
        <taxon>Bacillaceae</taxon>
        <taxon>Amphibacillus</taxon>
    </lineage>
</organism>
<dbReference type="KEGG" id="axl:AXY_04300"/>
<dbReference type="GO" id="GO:0005737">
    <property type="term" value="C:cytoplasm"/>
    <property type="evidence" value="ECO:0007669"/>
    <property type="project" value="UniProtKB-SubCell"/>
</dbReference>
<comment type="function">
    <text evidence="6">Part of the phosphoribosylformylglycinamidine synthase complex involved in the purines biosynthetic pathway. Catalyzes the ATP-dependent conversion of formylglycinamide ribonucleotide (FGAR) and glutamine to yield formylglycinamidine ribonucleotide (FGAM) and glutamate. The FGAM synthase complex is composed of three subunits. PurQ produces an ammonia molecule by converting glutamine to glutamate. PurL transfers the ammonia molecule to FGAR to form FGAM in an ATP-dependent manner. PurS interacts with PurQ and PurL and is thought to assist in the transfer of the ammonia molecule from PurQ to PurL.</text>
</comment>
<evidence type="ECO:0000313" key="7">
    <source>
        <dbReference type="EMBL" id="BAM46562.1"/>
    </source>
</evidence>
<dbReference type="eggNOG" id="COG1828">
    <property type="taxonomic scope" value="Bacteria"/>
</dbReference>
<dbReference type="InterPro" id="IPR036604">
    <property type="entry name" value="PurS-like_sf"/>
</dbReference>
<comment type="catalytic activity">
    <reaction evidence="6">
        <text>N(2)-formyl-N(1)-(5-phospho-beta-D-ribosyl)glycinamide + L-glutamine + ATP + H2O = 2-formamido-N(1)-(5-O-phospho-beta-D-ribosyl)acetamidine + L-glutamate + ADP + phosphate + H(+)</text>
        <dbReference type="Rhea" id="RHEA:17129"/>
        <dbReference type="ChEBI" id="CHEBI:15377"/>
        <dbReference type="ChEBI" id="CHEBI:15378"/>
        <dbReference type="ChEBI" id="CHEBI:29985"/>
        <dbReference type="ChEBI" id="CHEBI:30616"/>
        <dbReference type="ChEBI" id="CHEBI:43474"/>
        <dbReference type="ChEBI" id="CHEBI:58359"/>
        <dbReference type="ChEBI" id="CHEBI:147286"/>
        <dbReference type="ChEBI" id="CHEBI:147287"/>
        <dbReference type="ChEBI" id="CHEBI:456216"/>
        <dbReference type="EC" id="6.3.5.3"/>
    </reaction>
</comment>
<dbReference type="OrthoDB" id="9799101at2"/>
<dbReference type="SUPFAM" id="SSF82697">
    <property type="entry name" value="PurS-like"/>
    <property type="match status" value="1"/>
</dbReference>
<name>K0J046_AMPXN</name>
<dbReference type="STRING" id="698758.AXY_04300"/>
<keyword evidence="2 6" id="KW-0436">Ligase</keyword>
<dbReference type="GO" id="GO:0004642">
    <property type="term" value="F:phosphoribosylformylglycinamidine synthase activity"/>
    <property type="evidence" value="ECO:0007669"/>
    <property type="project" value="UniProtKB-UniRule"/>
</dbReference>
<reference evidence="7 8" key="1">
    <citation type="submission" date="2011-01" db="EMBL/GenBank/DDBJ databases">
        <title>Whole genome sequence of Amphibacillus xylinus NBRC 15112.</title>
        <authorList>
            <person name="Nakazawa H."/>
            <person name="Katano Y."/>
            <person name="Nakamura S."/>
            <person name="Sasagawa M."/>
            <person name="Fukada J."/>
            <person name="Arai T."/>
            <person name="Sasakura N."/>
            <person name="Mochizuki D."/>
            <person name="Hosoyama A."/>
            <person name="Harada K."/>
            <person name="Horikawa H."/>
            <person name="Kato Y."/>
            <person name="Harada T."/>
            <person name="Sasaki K."/>
            <person name="Sekiguchi M."/>
            <person name="Hodoyama M."/>
            <person name="Nishiko R."/>
            <person name="Narita H."/>
            <person name="Hanamaki A."/>
            <person name="Hata C."/>
            <person name="Konno Y."/>
            <person name="Niimura Y."/>
            <person name="Yamazaki S."/>
            <person name="Fujita N."/>
        </authorList>
    </citation>
    <scope>NUCLEOTIDE SEQUENCE [LARGE SCALE GENOMIC DNA]</scope>
    <source>
        <strain evidence="8">ATCC 51415 / DSM 6626 / JCM 7361 / LMG 17667 / NBRC 15112 / Ep01</strain>
    </source>
</reference>
<keyword evidence="4 6" id="KW-0658">Purine biosynthesis</keyword>
<dbReference type="UniPathway" id="UPA00074">
    <property type="reaction ID" value="UER00128"/>
</dbReference>
<evidence type="ECO:0000313" key="8">
    <source>
        <dbReference type="Proteomes" id="UP000006294"/>
    </source>
</evidence>
<comment type="similarity">
    <text evidence="6">Belongs to the PurS family.</text>
</comment>